<dbReference type="EMBL" id="LC494351">
    <property type="protein sequence ID" value="BBM63072.1"/>
    <property type="molecule type" value="Genomic_DNA"/>
</dbReference>
<dbReference type="SUPFAM" id="SSF53448">
    <property type="entry name" value="Nucleotide-diphospho-sugar transferases"/>
    <property type="match status" value="1"/>
</dbReference>
<dbReference type="Pfam" id="PF00535">
    <property type="entry name" value="Glycos_transf_2"/>
    <property type="match status" value="1"/>
</dbReference>
<dbReference type="InterPro" id="IPR029044">
    <property type="entry name" value="Nucleotide-diphossugar_trans"/>
</dbReference>
<evidence type="ECO:0000259" key="1">
    <source>
        <dbReference type="Pfam" id="PF00535"/>
    </source>
</evidence>
<evidence type="ECO:0000313" key="2">
    <source>
        <dbReference type="EMBL" id="BBM63072.1"/>
    </source>
</evidence>
<name>A0A5A4U936_ESCAL</name>
<proteinExistence type="predicted"/>
<sequence length="386" mass="44818">MDSHMNIDSKKTLLSIAIPTKNRHKTLLITLDNMLRRMDDSVEFVICDNSDEELPSSLPLFLDKRIKYFYSSKTMSIVDNTENALSHCSGEFVCFIGDDDFVSPYIIIYLKEILHTNIDAVSYQGGYYWWKDIDFNRKSYYEQAGAFWYPSATFEPRLIRADDSLRALLSGGGLSVGLLPRLYHGIVRRFVLDNLKKKTGRYVHGASPDISLAVSLALLGVNTFYISTPLTIFGASKKSGGGWTAENKHYGSIREQQHIPQYTKDNWSSFLPDIWSEHTIYPQSIIEVYDSFNKECILNLDMFYASLYINEPHLRKIVTPFIIKYYKRHPKKLFFFIPALIRKKCGDIKRKFESKFKCRKFYVYHSLEVSDVMDKLEQLQTKRDPL</sequence>
<dbReference type="CDD" id="cd00761">
    <property type="entry name" value="Glyco_tranf_GTA_type"/>
    <property type="match status" value="1"/>
</dbReference>
<dbReference type="InterPro" id="IPR001173">
    <property type="entry name" value="Glyco_trans_2-like"/>
</dbReference>
<dbReference type="Gene3D" id="3.90.550.10">
    <property type="entry name" value="Spore Coat Polysaccharide Biosynthesis Protein SpsA, Chain A"/>
    <property type="match status" value="1"/>
</dbReference>
<dbReference type="GO" id="GO:0016740">
    <property type="term" value="F:transferase activity"/>
    <property type="evidence" value="ECO:0007669"/>
    <property type="project" value="UniProtKB-KW"/>
</dbReference>
<dbReference type="AlphaFoldDB" id="A0A5A4U936"/>
<accession>A0A5A4U936</accession>
<protein>
    <submittedName>
        <fullName evidence="2">Glycosyltransferase family 2 protein</fullName>
    </submittedName>
</protein>
<gene>
    <name evidence="2" type="primary">wekJ</name>
</gene>
<reference evidence="2" key="1">
    <citation type="submission" date="2019-07" db="EMBL/GenBank/DDBJ databases">
        <title>Overview of O-antigen diversity of Escherichia albertii, an emerging enteropathogen; genetic structure, serology, and development of O-genotyping method.</title>
        <authorList>
            <person name="Ooka T."/>
            <person name="Seto K."/>
            <person name="Ogura Y."/>
            <person name="Iguchi A."/>
            <person name="Imura N."/>
            <person name="Honda M."/>
            <person name="Etoh Y."/>
            <person name="Ikeda T."/>
            <person name="Sugitani W."/>
            <person name="Konno T."/>
            <person name="Kawano K."/>
            <person name="Kudo Y."/>
            <person name="Murakami K."/>
            <person name="Hayashi T."/>
            <person name="Nishi J."/>
        </authorList>
    </citation>
    <scope>NUCLEOTIDE SEQUENCE</scope>
    <source>
        <strain evidence="2">2012EL-1823B</strain>
    </source>
</reference>
<feature type="domain" description="Glycosyltransferase 2-like" evidence="1">
    <location>
        <begin position="15"/>
        <end position="131"/>
    </location>
</feature>
<keyword evidence="2" id="KW-0808">Transferase</keyword>
<organism evidence="2">
    <name type="scientific">Escherichia albertii</name>
    <dbReference type="NCBI Taxonomy" id="208962"/>
    <lineage>
        <taxon>Bacteria</taxon>
        <taxon>Pseudomonadati</taxon>
        <taxon>Pseudomonadota</taxon>
        <taxon>Gammaproteobacteria</taxon>
        <taxon>Enterobacterales</taxon>
        <taxon>Enterobacteriaceae</taxon>
        <taxon>Escherichia</taxon>
    </lineage>
</organism>